<protein>
    <submittedName>
        <fullName evidence="1">Uncharacterized protein</fullName>
    </submittedName>
</protein>
<dbReference type="GO" id="GO:0005737">
    <property type="term" value="C:cytoplasm"/>
    <property type="evidence" value="ECO:0007669"/>
    <property type="project" value="TreeGrafter"/>
</dbReference>
<dbReference type="SUPFAM" id="SSF53335">
    <property type="entry name" value="S-adenosyl-L-methionine-dependent methyltransferases"/>
    <property type="match status" value="1"/>
</dbReference>
<dbReference type="PANTHER" id="PTHR12843:SF5">
    <property type="entry name" value="EEF1A LYSINE METHYLTRANSFERASE 2"/>
    <property type="match status" value="1"/>
</dbReference>
<reference evidence="1" key="1">
    <citation type="submission" date="2023-04" db="EMBL/GenBank/DDBJ databases">
        <authorList>
            <person name="Vijverberg K."/>
            <person name="Xiong W."/>
            <person name="Schranz E."/>
        </authorList>
    </citation>
    <scope>NUCLEOTIDE SEQUENCE</scope>
</reference>
<dbReference type="InterPro" id="IPR029063">
    <property type="entry name" value="SAM-dependent_MTases_sf"/>
</dbReference>
<dbReference type="EMBL" id="OX465085">
    <property type="protein sequence ID" value="CAI9303261.1"/>
    <property type="molecule type" value="Genomic_DNA"/>
</dbReference>
<dbReference type="PANTHER" id="PTHR12843">
    <property type="entry name" value="PROTEIN-LYSINE N-METHYLTRANSFERASE METTL10"/>
    <property type="match status" value="1"/>
</dbReference>
<evidence type="ECO:0000313" key="1">
    <source>
        <dbReference type="EMBL" id="CAI9303261.1"/>
    </source>
</evidence>
<organism evidence="1 2">
    <name type="scientific">Lactuca saligna</name>
    <name type="common">Willowleaf lettuce</name>
    <dbReference type="NCBI Taxonomy" id="75948"/>
    <lineage>
        <taxon>Eukaryota</taxon>
        <taxon>Viridiplantae</taxon>
        <taxon>Streptophyta</taxon>
        <taxon>Embryophyta</taxon>
        <taxon>Tracheophyta</taxon>
        <taxon>Spermatophyta</taxon>
        <taxon>Magnoliopsida</taxon>
        <taxon>eudicotyledons</taxon>
        <taxon>Gunneridae</taxon>
        <taxon>Pentapetalae</taxon>
        <taxon>asterids</taxon>
        <taxon>campanulids</taxon>
        <taxon>Asterales</taxon>
        <taxon>Asteraceae</taxon>
        <taxon>Cichorioideae</taxon>
        <taxon>Cichorieae</taxon>
        <taxon>Lactucinae</taxon>
        <taxon>Lactuca</taxon>
    </lineage>
</organism>
<accession>A0AA36A282</accession>
<proteinExistence type="predicted"/>
<keyword evidence="2" id="KW-1185">Reference proteome</keyword>
<dbReference type="GO" id="GO:0016279">
    <property type="term" value="F:protein-lysine N-methyltransferase activity"/>
    <property type="evidence" value="ECO:0007669"/>
    <property type="project" value="TreeGrafter"/>
</dbReference>
<dbReference type="Proteomes" id="UP001177003">
    <property type="component" value="Chromosome 9"/>
</dbReference>
<name>A0AA36A282_LACSI</name>
<sequence length="139" mass="15626">MCCLVQIQFQDQNSSSTKSTCQSYPEVASAGENYHLAFNRGNHLGYQSYWDATYADELTNFREHGDLGEVWFGADVMEMVASWTKGLCVNISQRHLQIQHKNDDSESVNQEDKELAGWRVLDVGTGNGLLFQELAKQGS</sequence>
<evidence type="ECO:0000313" key="2">
    <source>
        <dbReference type="Proteomes" id="UP001177003"/>
    </source>
</evidence>
<dbReference type="Gene3D" id="3.40.50.150">
    <property type="entry name" value="Vaccinia Virus protein VP39"/>
    <property type="match status" value="1"/>
</dbReference>
<dbReference type="AlphaFoldDB" id="A0AA36A282"/>
<gene>
    <name evidence="1" type="ORF">LSALG_LOCUS41708</name>
</gene>